<dbReference type="InterPro" id="IPR045249">
    <property type="entry name" value="HARBI1-like"/>
</dbReference>
<reference evidence="11" key="1">
    <citation type="submission" date="2025-08" db="UniProtKB">
        <authorList>
            <consortium name="RefSeq"/>
        </authorList>
    </citation>
    <scope>IDENTIFICATION</scope>
    <source>
        <strain evidence="11">MV-25-SWS-2005</strain>
        <tissue evidence="11">Whole body</tissue>
    </source>
</reference>
<protein>
    <submittedName>
        <fullName evidence="11">Protein ALP1-like isoform X1</fullName>
    </submittedName>
</protein>
<gene>
    <name evidence="11" type="primary">LOC26534308</name>
</gene>
<dbReference type="Pfam" id="PF13359">
    <property type="entry name" value="DDE_Tnp_4"/>
    <property type="match status" value="1"/>
</dbReference>
<comment type="subcellular location">
    <subcellularLocation>
        <location evidence="2">Nucleus</location>
    </subcellularLocation>
</comment>
<sequence>MDDENIAIISAVVAQQNIFLHQLIMLINDDDDDDFNFDEDEMLDWVTAIKIQKPGRLWSFKRIGTFWEKEVPENNEAFFKESFRMERPCFDILVNRLEVLRKKDTNCRAAIPLEKRIAIALYTLGSSSEYRTVGRLFGVAPNSVCNILHEFCRALIHEFSKEYMSPNYLTSDKIDECVKGFEAIGFPQCLGAIDGCHIEIKPPAAEAVDHHNSKGWYSTVLFALVDYRYRFTYVNIGSAGRCNDSMIYQKSSLAKHIEASALLQEKAKEISGVNVPVMLIGDSAFRFSKKLMKPYPFSPVASLEQRTFNYNLSKARRVVENAFGHLKARFRIIGKGLGSHHKNNSAIIMSCCILHNILNMHNSAINENWELATNDQREQPDTSNSSADFNQSAEQIRSAIAKYCVDRNEN</sequence>
<dbReference type="InParanoid" id="A0A6I8VGQ7"/>
<dbReference type="InterPro" id="IPR058353">
    <property type="entry name" value="DUF8040"/>
</dbReference>
<keyword evidence="6" id="KW-0378">Hydrolase</keyword>
<name>A0A6I8VGQ7_DROPS</name>
<evidence type="ECO:0000256" key="6">
    <source>
        <dbReference type="ARBA" id="ARBA00022801"/>
    </source>
</evidence>
<dbReference type="Proteomes" id="UP000001819">
    <property type="component" value="Chromosome X"/>
</dbReference>
<feature type="domain" description="DDE Tnp4" evidence="8">
    <location>
        <begin position="193"/>
        <end position="356"/>
    </location>
</feature>
<accession>A0A6I8VGQ7</accession>
<comment type="cofactor">
    <cofactor evidence="1">
        <name>a divalent metal cation</name>
        <dbReference type="ChEBI" id="CHEBI:60240"/>
    </cofactor>
</comment>
<dbReference type="RefSeq" id="XP_015040982.2">
    <property type="nucleotide sequence ID" value="XM_015185496.2"/>
</dbReference>
<evidence type="ECO:0000256" key="2">
    <source>
        <dbReference type="ARBA" id="ARBA00004123"/>
    </source>
</evidence>
<dbReference type="InterPro" id="IPR027806">
    <property type="entry name" value="HARBI1_dom"/>
</dbReference>
<evidence type="ECO:0000313" key="11">
    <source>
        <dbReference type="RefSeq" id="XP_015040982.2"/>
    </source>
</evidence>
<keyword evidence="5" id="KW-0479">Metal-binding</keyword>
<comment type="similarity">
    <text evidence="3">Belongs to the HARBI1 family.</text>
</comment>
<dbReference type="AlphaFoldDB" id="A0A6I8VGQ7"/>
<dbReference type="KEGG" id="dpo:26534308"/>
<dbReference type="GO" id="GO:0016787">
    <property type="term" value="F:hydrolase activity"/>
    <property type="evidence" value="ECO:0007669"/>
    <property type="project" value="UniProtKB-KW"/>
</dbReference>
<keyword evidence="4" id="KW-0540">Nuclease</keyword>
<evidence type="ECO:0000259" key="9">
    <source>
        <dbReference type="Pfam" id="PF26138"/>
    </source>
</evidence>
<dbReference type="PANTHER" id="PTHR22930:SF85">
    <property type="entry name" value="GH03217P-RELATED"/>
    <property type="match status" value="1"/>
</dbReference>
<dbReference type="PANTHER" id="PTHR22930">
    <property type="match status" value="1"/>
</dbReference>
<keyword evidence="7" id="KW-0539">Nucleus</keyword>
<evidence type="ECO:0000256" key="5">
    <source>
        <dbReference type="ARBA" id="ARBA00022723"/>
    </source>
</evidence>
<evidence type="ECO:0000256" key="7">
    <source>
        <dbReference type="ARBA" id="ARBA00023242"/>
    </source>
</evidence>
<evidence type="ECO:0000256" key="3">
    <source>
        <dbReference type="ARBA" id="ARBA00006958"/>
    </source>
</evidence>
<dbReference type="GO" id="GO:0046872">
    <property type="term" value="F:metal ion binding"/>
    <property type="evidence" value="ECO:0007669"/>
    <property type="project" value="UniProtKB-KW"/>
</dbReference>
<feature type="domain" description="DUF8040" evidence="9">
    <location>
        <begin position="64"/>
        <end position="156"/>
    </location>
</feature>
<evidence type="ECO:0000313" key="10">
    <source>
        <dbReference type="Proteomes" id="UP000001819"/>
    </source>
</evidence>
<dbReference type="GO" id="GO:0005634">
    <property type="term" value="C:nucleus"/>
    <property type="evidence" value="ECO:0007669"/>
    <property type="project" value="UniProtKB-SubCell"/>
</dbReference>
<dbReference type="GO" id="GO:0004518">
    <property type="term" value="F:nuclease activity"/>
    <property type="evidence" value="ECO:0007669"/>
    <property type="project" value="UniProtKB-KW"/>
</dbReference>
<dbReference type="Pfam" id="PF26138">
    <property type="entry name" value="DUF8040"/>
    <property type="match status" value="1"/>
</dbReference>
<proteinExistence type="inferred from homology"/>
<evidence type="ECO:0000259" key="8">
    <source>
        <dbReference type="Pfam" id="PF13359"/>
    </source>
</evidence>
<organism evidence="10 11">
    <name type="scientific">Drosophila pseudoobscura pseudoobscura</name>
    <name type="common">Fruit fly</name>
    <dbReference type="NCBI Taxonomy" id="46245"/>
    <lineage>
        <taxon>Eukaryota</taxon>
        <taxon>Metazoa</taxon>
        <taxon>Ecdysozoa</taxon>
        <taxon>Arthropoda</taxon>
        <taxon>Hexapoda</taxon>
        <taxon>Insecta</taxon>
        <taxon>Pterygota</taxon>
        <taxon>Neoptera</taxon>
        <taxon>Endopterygota</taxon>
        <taxon>Diptera</taxon>
        <taxon>Brachycera</taxon>
        <taxon>Muscomorpha</taxon>
        <taxon>Ephydroidea</taxon>
        <taxon>Drosophilidae</taxon>
        <taxon>Drosophila</taxon>
        <taxon>Sophophora</taxon>
    </lineage>
</organism>
<evidence type="ECO:0000256" key="4">
    <source>
        <dbReference type="ARBA" id="ARBA00022722"/>
    </source>
</evidence>
<evidence type="ECO:0000256" key="1">
    <source>
        <dbReference type="ARBA" id="ARBA00001968"/>
    </source>
</evidence>
<keyword evidence="10" id="KW-1185">Reference proteome</keyword>